<feature type="compositionally biased region" description="Basic and acidic residues" evidence="1">
    <location>
        <begin position="30"/>
        <end position="40"/>
    </location>
</feature>
<keyword evidence="2" id="KW-1133">Transmembrane helix</keyword>
<evidence type="ECO:0000313" key="4">
    <source>
        <dbReference type="EMBL" id="OOQ90787.1"/>
    </source>
</evidence>
<evidence type="ECO:0000256" key="3">
    <source>
        <dbReference type="SAM" id="SignalP"/>
    </source>
</evidence>
<evidence type="ECO:0000256" key="1">
    <source>
        <dbReference type="SAM" id="MobiDB-lite"/>
    </source>
</evidence>
<keyword evidence="3" id="KW-0732">Signal</keyword>
<feature type="chain" id="PRO_5012097252" evidence="3">
    <location>
        <begin position="24"/>
        <end position="276"/>
    </location>
</feature>
<sequence length="276" mass="31074">MARYTPHWVLAALILAIVSPVTPQPVQNRQWDRTESRTDLESQGPPPQTETSQYDIHPKRRVSEHLLKRQPSSDETIVSVLVPVAPISDYLPHGYDLTAADNPDSDPQRLSHYGEYFSNQEKDIDGYFQPENESYTSSTVQILPAHYISFLSYRISFPFLKFAPKCLPRFPLPGIFTTVVLLLALVWIAIFTIALVELGNYMWQKRRAARCAIESDNIVSDSLSGMCENGKIPLDMLAVSGPERTEGCDDNASLISEFNSESGTDSEPDVDDYRIF</sequence>
<name>A0A1S9RZ35_PENBI</name>
<evidence type="ECO:0000256" key="2">
    <source>
        <dbReference type="SAM" id="Phobius"/>
    </source>
</evidence>
<comment type="caution">
    <text evidence="4">The sequence shown here is derived from an EMBL/GenBank/DDBJ whole genome shotgun (WGS) entry which is preliminary data.</text>
</comment>
<dbReference type="AlphaFoldDB" id="A0A1S9RZ35"/>
<protein>
    <submittedName>
        <fullName evidence="4">Uncharacterized protein</fullName>
    </submittedName>
</protein>
<accession>A0A1S9RZ35</accession>
<keyword evidence="2" id="KW-0472">Membrane</keyword>
<organism evidence="4 5">
    <name type="scientific">Penicillium brasilianum</name>
    <dbReference type="NCBI Taxonomy" id="104259"/>
    <lineage>
        <taxon>Eukaryota</taxon>
        <taxon>Fungi</taxon>
        <taxon>Dikarya</taxon>
        <taxon>Ascomycota</taxon>
        <taxon>Pezizomycotina</taxon>
        <taxon>Eurotiomycetes</taxon>
        <taxon>Eurotiomycetidae</taxon>
        <taxon>Eurotiales</taxon>
        <taxon>Aspergillaceae</taxon>
        <taxon>Penicillium</taxon>
    </lineage>
</organism>
<gene>
    <name evidence="4" type="ORF">PEBR_02516</name>
</gene>
<evidence type="ECO:0000313" key="5">
    <source>
        <dbReference type="Proteomes" id="UP000190744"/>
    </source>
</evidence>
<reference evidence="5" key="1">
    <citation type="submission" date="2015-09" db="EMBL/GenBank/DDBJ databases">
        <authorList>
            <person name="Fill T.P."/>
            <person name="Baretta J.F."/>
            <person name="de Almeida L.G."/>
            <person name="Rocha M."/>
            <person name="de Souza D.H."/>
            <person name="Malavazi I."/>
            <person name="Cerdeira L.T."/>
            <person name="Hong H."/>
            <person name="Samborskyy M."/>
            <person name="de Vasconcelos A.T."/>
            <person name="Leadlay P."/>
            <person name="Rodrigues-Filho E."/>
        </authorList>
    </citation>
    <scope>NUCLEOTIDE SEQUENCE [LARGE SCALE GENOMIC DNA]</scope>
    <source>
        <strain evidence="5">LaBioMMi 136</strain>
    </source>
</reference>
<dbReference type="EMBL" id="LJBN01000037">
    <property type="protein sequence ID" value="OOQ90787.1"/>
    <property type="molecule type" value="Genomic_DNA"/>
</dbReference>
<dbReference type="Proteomes" id="UP000190744">
    <property type="component" value="Unassembled WGS sequence"/>
</dbReference>
<keyword evidence="2" id="KW-0812">Transmembrane</keyword>
<feature type="region of interest" description="Disordered" evidence="1">
    <location>
        <begin position="24"/>
        <end position="57"/>
    </location>
</feature>
<proteinExistence type="predicted"/>
<feature type="signal peptide" evidence="3">
    <location>
        <begin position="1"/>
        <end position="23"/>
    </location>
</feature>
<feature type="transmembrane region" description="Helical" evidence="2">
    <location>
        <begin position="174"/>
        <end position="196"/>
    </location>
</feature>